<keyword evidence="2" id="KW-1185">Reference proteome</keyword>
<dbReference type="AlphaFoldDB" id="A0A448WVE2"/>
<dbReference type="Gene3D" id="2.30.29.30">
    <property type="entry name" value="Pleckstrin-homology domain (PH domain)/Phosphotyrosine-binding domain (PTB)"/>
    <property type="match status" value="1"/>
</dbReference>
<evidence type="ECO:0000313" key="2">
    <source>
        <dbReference type="Proteomes" id="UP000784294"/>
    </source>
</evidence>
<sequence>MMKISCRSLFLGSVEIESLTGEVGLARAVDAIIPQTSLSAQACDQGVSRVRYAETLVRLVPGEGVTLTDVHRRLFFRRQFAEPTIVYAGIEPRKKEYVYWCTIPVSCLFMLRLGIRGVRTFGFHTNRRVHKTTKR</sequence>
<accession>A0A448WVE2</accession>
<dbReference type="OrthoDB" id="6273691at2759"/>
<evidence type="ECO:0000313" key="1">
    <source>
        <dbReference type="EMBL" id="VEL21180.1"/>
    </source>
</evidence>
<comment type="caution">
    <text evidence="1">The sequence shown here is derived from an EMBL/GenBank/DDBJ whole genome shotgun (WGS) entry which is preliminary data.</text>
</comment>
<dbReference type="Proteomes" id="UP000784294">
    <property type="component" value="Unassembled WGS sequence"/>
</dbReference>
<dbReference type="EMBL" id="CAAALY010049995">
    <property type="protein sequence ID" value="VEL21180.1"/>
    <property type="molecule type" value="Genomic_DNA"/>
</dbReference>
<reference evidence="1" key="1">
    <citation type="submission" date="2018-11" db="EMBL/GenBank/DDBJ databases">
        <authorList>
            <consortium name="Pathogen Informatics"/>
        </authorList>
    </citation>
    <scope>NUCLEOTIDE SEQUENCE</scope>
</reference>
<protein>
    <submittedName>
        <fullName evidence="1">Uncharacterized protein</fullName>
    </submittedName>
</protein>
<dbReference type="SUPFAM" id="SSF50729">
    <property type="entry name" value="PH domain-like"/>
    <property type="match status" value="1"/>
</dbReference>
<name>A0A448WVE2_9PLAT</name>
<dbReference type="InterPro" id="IPR011993">
    <property type="entry name" value="PH-like_dom_sf"/>
</dbReference>
<gene>
    <name evidence="1" type="ORF">PXEA_LOCUS14620</name>
</gene>
<organism evidence="1 2">
    <name type="scientific">Protopolystoma xenopodis</name>
    <dbReference type="NCBI Taxonomy" id="117903"/>
    <lineage>
        <taxon>Eukaryota</taxon>
        <taxon>Metazoa</taxon>
        <taxon>Spiralia</taxon>
        <taxon>Lophotrochozoa</taxon>
        <taxon>Platyhelminthes</taxon>
        <taxon>Monogenea</taxon>
        <taxon>Polyopisthocotylea</taxon>
        <taxon>Polystomatidea</taxon>
        <taxon>Polystomatidae</taxon>
        <taxon>Protopolystoma</taxon>
    </lineage>
</organism>
<proteinExistence type="predicted"/>